<dbReference type="Pfam" id="PF07731">
    <property type="entry name" value="Cu-oxidase_2"/>
    <property type="match status" value="1"/>
</dbReference>
<evidence type="ECO:0000256" key="3">
    <source>
        <dbReference type="ARBA" id="ARBA00022729"/>
    </source>
</evidence>
<comment type="similarity">
    <text evidence="1">Belongs to the multicopper oxidase family.</text>
</comment>
<dbReference type="Gene3D" id="2.60.40.420">
    <property type="entry name" value="Cupredoxins - blue copper proteins"/>
    <property type="match status" value="2"/>
</dbReference>
<dbReference type="EMBL" id="JAADJG010000053">
    <property type="protein sequence ID" value="KAF4456524.1"/>
    <property type="molecule type" value="Genomic_DNA"/>
</dbReference>
<keyword evidence="8" id="KW-1185">Reference proteome</keyword>
<evidence type="ECO:0000313" key="7">
    <source>
        <dbReference type="EMBL" id="KAF4456524.1"/>
    </source>
</evidence>
<dbReference type="SUPFAM" id="SSF49503">
    <property type="entry name" value="Cupredoxins"/>
    <property type="match status" value="1"/>
</dbReference>
<comment type="caution">
    <text evidence="7">The sequence shown here is derived from an EMBL/GenBank/DDBJ whole genome shotgun (WGS) entry which is preliminary data.</text>
</comment>
<keyword evidence="3" id="KW-0732">Signal</keyword>
<feature type="domain" description="Plastocyanin-like" evidence="6">
    <location>
        <begin position="211"/>
        <end position="297"/>
    </location>
</feature>
<keyword evidence="5" id="KW-0325">Glycoprotein</keyword>
<keyword evidence="4" id="KW-0560">Oxidoreductase</keyword>
<accession>A0A8H4NZ26</accession>
<dbReference type="AlphaFoldDB" id="A0A8H4NZ26"/>
<keyword evidence="2" id="KW-0479">Metal-binding</keyword>
<dbReference type="OrthoDB" id="2121828at2759"/>
<sequence>MGLYTVGKAIIVYTASFFFLPLHEHSKYGQPDLSLRNDLSSRNYPEFPAPNGPDTDEDFICTYPDLGDEWKSCSTPEDRGYLRQRYHVVLHAEPNSTATHPAADDGNYWIRMVPADGCSNFEFGNTPDERQGILRYDPESTAVASTFRGNWSLACQDEDCDKLKPILPWTIPRVDLYKRNTSDDLGTGVQYEGMDNLSQKITRTDGHFFPGAHPMHLHGHDFVLLAQGTNSSQVDDPNNPITLKFDNPPRRDVALLPAGGYLIVAFRAENPGSWLFHCHIAWHASNGLALQIMEREEEYKKLMTPERLEQVNDGCKKWKEWYTVPENHGNPKGVFQDDAGG</sequence>
<evidence type="ECO:0000256" key="5">
    <source>
        <dbReference type="ARBA" id="ARBA00023180"/>
    </source>
</evidence>
<dbReference type="PROSITE" id="PS00079">
    <property type="entry name" value="MULTICOPPER_OXIDASE1"/>
    <property type="match status" value="1"/>
</dbReference>
<reference evidence="7" key="1">
    <citation type="submission" date="2020-01" db="EMBL/GenBank/DDBJ databases">
        <title>Identification and distribution of gene clusters putatively required for synthesis of sphingolipid metabolism inhibitors in phylogenetically diverse species of the filamentous fungus Fusarium.</title>
        <authorList>
            <person name="Kim H.-S."/>
            <person name="Busman M."/>
            <person name="Brown D.W."/>
            <person name="Divon H."/>
            <person name="Uhlig S."/>
            <person name="Proctor R.H."/>
        </authorList>
    </citation>
    <scope>NUCLEOTIDE SEQUENCE</scope>
    <source>
        <strain evidence="7">NRRL 53441</strain>
    </source>
</reference>
<protein>
    <recommendedName>
        <fullName evidence="6">Plastocyanin-like domain-containing protein</fullName>
    </recommendedName>
</protein>
<evidence type="ECO:0000256" key="4">
    <source>
        <dbReference type="ARBA" id="ARBA00023002"/>
    </source>
</evidence>
<evidence type="ECO:0000313" key="8">
    <source>
        <dbReference type="Proteomes" id="UP000605986"/>
    </source>
</evidence>
<dbReference type="InterPro" id="IPR008972">
    <property type="entry name" value="Cupredoxin"/>
</dbReference>
<dbReference type="PANTHER" id="PTHR11709">
    <property type="entry name" value="MULTI-COPPER OXIDASE"/>
    <property type="match status" value="1"/>
</dbReference>
<gene>
    <name evidence="7" type="ORF">F53441_1356</name>
</gene>
<name>A0A8H4NZ26_9HYPO</name>
<dbReference type="PROSITE" id="PS00080">
    <property type="entry name" value="MULTICOPPER_OXIDASE2"/>
    <property type="match status" value="1"/>
</dbReference>
<dbReference type="InterPro" id="IPR002355">
    <property type="entry name" value="Cu_oxidase_Cu_BS"/>
</dbReference>
<proteinExistence type="inferred from homology"/>
<dbReference type="InterPro" id="IPR011706">
    <property type="entry name" value="Cu-oxidase_C"/>
</dbReference>
<dbReference type="InterPro" id="IPR033138">
    <property type="entry name" value="Cu_oxidase_CS"/>
</dbReference>
<evidence type="ECO:0000256" key="1">
    <source>
        <dbReference type="ARBA" id="ARBA00010609"/>
    </source>
</evidence>
<evidence type="ECO:0000259" key="6">
    <source>
        <dbReference type="Pfam" id="PF07731"/>
    </source>
</evidence>
<evidence type="ECO:0000256" key="2">
    <source>
        <dbReference type="ARBA" id="ARBA00022723"/>
    </source>
</evidence>
<dbReference type="Proteomes" id="UP000605986">
    <property type="component" value="Unassembled WGS sequence"/>
</dbReference>
<organism evidence="7 8">
    <name type="scientific">Fusarium austroafricanum</name>
    <dbReference type="NCBI Taxonomy" id="2364996"/>
    <lineage>
        <taxon>Eukaryota</taxon>
        <taxon>Fungi</taxon>
        <taxon>Dikarya</taxon>
        <taxon>Ascomycota</taxon>
        <taxon>Pezizomycotina</taxon>
        <taxon>Sordariomycetes</taxon>
        <taxon>Hypocreomycetidae</taxon>
        <taxon>Hypocreales</taxon>
        <taxon>Nectriaceae</taxon>
        <taxon>Fusarium</taxon>
        <taxon>Fusarium concolor species complex</taxon>
    </lineage>
</organism>
<dbReference type="GO" id="GO:0005507">
    <property type="term" value="F:copper ion binding"/>
    <property type="evidence" value="ECO:0007669"/>
    <property type="project" value="InterPro"/>
</dbReference>
<dbReference type="InterPro" id="IPR045087">
    <property type="entry name" value="Cu-oxidase_fam"/>
</dbReference>
<dbReference type="GO" id="GO:0016491">
    <property type="term" value="F:oxidoreductase activity"/>
    <property type="evidence" value="ECO:0007669"/>
    <property type="project" value="UniProtKB-KW"/>
</dbReference>
<dbReference type="PANTHER" id="PTHR11709:SF71">
    <property type="entry name" value="OXIDOREDUCTASE TPCJ"/>
    <property type="match status" value="1"/>
</dbReference>